<organism evidence="2">
    <name type="scientific">uncultured Thermomicrobiales bacterium</name>
    <dbReference type="NCBI Taxonomy" id="1645740"/>
    <lineage>
        <taxon>Bacteria</taxon>
        <taxon>Pseudomonadati</taxon>
        <taxon>Thermomicrobiota</taxon>
        <taxon>Thermomicrobia</taxon>
        <taxon>Thermomicrobiales</taxon>
        <taxon>environmental samples</taxon>
    </lineage>
</organism>
<dbReference type="AlphaFoldDB" id="A0A6J4VPW2"/>
<reference evidence="2" key="1">
    <citation type="submission" date="2020-02" db="EMBL/GenBank/DDBJ databases">
        <authorList>
            <person name="Meier V. D."/>
        </authorList>
    </citation>
    <scope>NUCLEOTIDE SEQUENCE</scope>
    <source>
        <strain evidence="2">AVDCRST_MAG19</strain>
    </source>
</reference>
<feature type="non-terminal residue" evidence="2">
    <location>
        <position position="40"/>
    </location>
</feature>
<evidence type="ECO:0000313" key="2">
    <source>
        <dbReference type="EMBL" id="CAA9583443.1"/>
    </source>
</evidence>
<sequence>AHLFLPRLPPDRRRRRTVGTGSERPRYDRLVGAVPPLVVV</sequence>
<name>A0A6J4VPW2_9BACT</name>
<protein>
    <submittedName>
        <fullName evidence="2">Uncharacterized protein</fullName>
    </submittedName>
</protein>
<feature type="region of interest" description="Disordered" evidence="1">
    <location>
        <begin position="1"/>
        <end position="23"/>
    </location>
</feature>
<proteinExistence type="predicted"/>
<dbReference type="EMBL" id="CADCWL010000241">
    <property type="protein sequence ID" value="CAA9583443.1"/>
    <property type="molecule type" value="Genomic_DNA"/>
</dbReference>
<gene>
    <name evidence="2" type="ORF">AVDCRST_MAG19-4400</name>
</gene>
<evidence type="ECO:0000256" key="1">
    <source>
        <dbReference type="SAM" id="MobiDB-lite"/>
    </source>
</evidence>
<feature type="non-terminal residue" evidence="2">
    <location>
        <position position="1"/>
    </location>
</feature>
<accession>A0A6J4VPW2</accession>